<gene>
    <name evidence="3" type="ORF">MKW94_015101</name>
</gene>
<feature type="chain" id="PRO_5041291592" evidence="2">
    <location>
        <begin position="24"/>
        <end position="77"/>
    </location>
</feature>
<proteinExistence type="predicted"/>
<keyword evidence="4" id="KW-1185">Reference proteome</keyword>
<evidence type="ECO:0000313" key="3">
    <source>
        <dbReference type="EMBL" id="MCL7046574.1"/>
    </source>
</evidence>
<evidence type="ECO:0000256" key="2">
    <source>
        <dbReference type="SAM" id="SignalP"/>
    </source>
</evidence>
<feature type="signal peptide" evidence="2">
    <location>
        <begin position="1"/>
        <end position="23"/>
    </location>
</feature>
<feature type="compositionally biased region" description="Pro residues" evidence="1">
    <location>
        <begin position="40"/>
        <end position="55"/>
    </location>
</feature>
<protein>
    <submittedName>
        <fullName evidence="3">Uncharacterized protein</fullName>
    </submittedName>
</protein>
<feature type="region of interest" description="Disordered" evidence="1">
    <location>
        <begin position="27"/>
        <end position="77"/>
    </location>
</feature>
<evidence type="ECO:0000256" key="1">
    <source>
        <dbReference type="SAM" id="MobiDB-lite"/>
    </source>
</evidence>
<organism evidence="3 4">
    <name type="scientific">Papaver nudicaule</name>
    <name type="common">Iceland poppy</name>
    <dbReference type="NCBI Taxonomy" id="74823"/>
    <lineage>
        <taxon>Eukaryota</taxon>
        <taxon>Viridiplantae</taxon>
        <taxon>Streptophyta</taxon>
        <taxon>Embryophyta</taxon>
        <taxon>Tracheophyta</taxon>
        <taxon>Spermatophyta</taxon>
        <taxon>Magnoliopsida</taxon>
        <taxon>Ranunculales</taxon>
        <taxon>Papaveraceae</taxon>
        <taxon>Papaveroideae</taxon>
        <taxon>Papaver</taxon>
    </lineage>
</organism>
<dbReference type="EMBL" id="JAJJMA010283013">
    <property type="protein sequence ID" value="MCL7046574.1"/>
    <property type="molecule type" value="Genomic_DNA"/>
</dbReference>
<keyword evidence="2" id="KW-0732">Signal</keyword>
<dbReference type="AlphaFoldDB" id="A0AA42B0F9"/>
<comment type="caution">
    <text evidence="3">The sequence shown here is derived from an EMBL/GenBank/DDBJ whole genome shotgun (WGS) entry which is preliminary data.</text>
</comment>
<dbReference type="Proteomes" id="UP001177140">
    <property type="component" value="Unassembled WGS sequence"/>
</dbReference>
<name>A0AA42B0F9_PAPNU</name>
<evidence type="ECO:0000313" key="4">
    <source>
        <dbReference type="Proteomes" id="UP001177140"/>
    </source>
</evidence>
<sequence>MGVFFPQVLRFLCLILLLSQVACRYSPPSPPCAPVQLSGPPAPAPAPAPRPPPPQGRFGDMPRRPPPPPPGRSSGRP</sequence>
<reference evidence="3" key="1">
    <citation type="submission" date="2022-03" db="EMBL/GenBank/DDBJ databases">
        <title>A functionally conserved STORR gene fusion in Papaver species that diverged 16.8 million years ago.</title>
        <authorList>
            <person name="Catania T."/>
        </authorList>
    </citation>
    <scope>NUCLEOTIDE SEQUENCE</scope>
    <source>
        <strain evidence="3">S-191538</strain>
    </source>
</reference>
<accession>A0AA42B0F9</accession>